<evidence type="ECO:0000313" key="2">
    <source>
        <dbReference type="Proteomes" id="UP000236621"/>
    </source>
</evidence>
<protein>
    <submittedName>
        <fullName evidence="1">Uncharacterized protein</fullName>
    </submittedName>
</protein>
<dbReference type="EMBL" id="NRSZ01000831">
    <property type="protein sequence ID" value="PNY24913.1"/>
    <property type="molecule type" value="Genomic_DNA"/>
</dbReference>
<keyword evidence="2" id="KW-1185">Reference proteome</keyword>
<dbReference type="AlphaFoldDB" id="A0A2K3QBN9"/>
<comment type="caution">
    <text evidence="1">The sequence shown here is derived from an EMBL/GenBank/DDBJ whole genome shotgun (WGS) entry which is preliminary data.</text>
</comment>
<accession>A0A2K3QBN9</accession>
<evidence type="ECO:0000313" key="1">
    <source>
        <dbReference type="EMBL" id="PNY24913.1"/>
    </source>
</evidence>
<sequence>MYEVPHVLSYPLLRTAAHTYSPRRAFSSGSPAQQWNAEVPDGQAGPWLWRREIPGPRFRPVERRGNARRSPLLVDTEAATMKTACLLVAALATSPTVLVAAAPVGPTGPCPAASLAPRPDVYVDSL</sequence>
<proteinExistence type="predicted"/>
<dbReference type="Proteomes" id="UP000236621">
    <property type="component" value="Unassembled WGS sequence"/>
</dbReference>
<name>A0A2K3QBN9_9HYPO</name>
<organism evidence="1 2">
    <name type="scientific">Tolypocladium capitatum</name>
    <dbReference type="NCBI Taxonomy" id="45235"/>
    <lineage>
        <taxon>Eukaryota</taxon>
        <taxon>Fungi</taxon>
        <taxon>Dikarya</taxon>
        <taxon>Ascomycota</taxon>
        <taxon>Pezizomycotina</taxon>
        <taxon>Sordariomycetes</taxon>
        <taxon>Hypocreomycetidae</taxon>
        <taxon>Hypocreales</taxon>
        <taxon>Ophiocordycipitaceae</taxon>
        <taxon>Tolypocladium</taxon>
    </lineage>
</organism>
<dbReference type="OrthoDB" id="4863639at2759"/>
<reference evidence="1 2" key="1">
    <citation type="submission" date="2017-08" db="EMBL/GenBank/DDBJ databases">
        <title>Harnessing the power of phylogenomics to disentangle the directionality and signatures of interkingdom host jumping in the parasitic fungal genus Tolypocladium.</title>
        <authorList>
            <person name="Quandt C.A."/>
            <person name="Patterson W."/>
            <person name="Spatafora J.W."/>
        </authorList>
    </citation>
    <scope>NUCLEOTIDE SEQUENCE [LARGE SCALE GENOMIC DNA]</scope>
    <source>
        <strain evidence="1 2">CBS 113982</strain>
    </source>
</reference>
<gene>
    <name evidence="1" type="ORF">TCAP_05145</name>
</gene>